<dbReference type="eggNOG" id="ENOG502SVJ1">
    <property type="taxonomic scope" value="Eukaryota"/>
</dbReference>
<dbReference type="HOGENOM" id="CLU_1312603_0_0_1"/>
<dbReference type="AGR" id="RGD:1589096"/>
<organism evidence="7 8">
    <name type="scientific">Rattus norvegicus</name>
    <name type="common">Rat</name>
    <dbReference type="NCBI Taxonomy" id="10116"/>
    <lineage>
        <taxon>Eukaryota</taxon>
        <taxon>Metazoa</taxon>
        <taxon>Chordata</taxon>
        <taxon>Craniata</taxon>
        <taxon>Vertebrata</taxon>
        <taxon>Euteleostomi</taxon>
        <taxon>Mammalia</taxon>
        <taxon>Eutheria</taxon>
        <taxon>Euarchontoglires</taxon>
        <taxon>Glires</taxon>
        <taxon>Rodentia</taxon>
        <taxon>Myomorpha</taxon>
        <taxon>Muroidea</taxon>
        <taxon>Muridae</taxon>
        <taxon>Murinae</taxon>
        <taxon>Rattus</taxon>
    </lineage>
</organism>
<keyword evidence="8" id="KW-1185">Reference proteome</keyword>
<keyword evidence="3" id="KW-0677">Repeat</keyword>
<dbReference type="RefSeq" id="XP_003751060.1">
    <property type="nucleotide sequence ID" value="XM_003751012.5"/>
</dbReference>
<accession>M0R3Z9</accession>
<evidence type="ECO:0000256" key="4">
    <source>
        <dbReference type="ARBA" id="ARBA00022744"/>
    </source>
</evidence>
<dbReference type="PANTHER" id="PTHR23260">
    <property type="entry name" value="KERATIN ASSOCIATED PROTEIN 3-3-RELATED"/>
    <property type="match status" value="1"/>
</dbReference>
<evidence type="ECO:0000256" key="2">
    <source>
        <dbReference type="ARBA" id="ARBA00011662"/>
    </source>
</evidence>
<dbReference type="InParanoid" id="M0R3Z9"/>
<dbReference type="Pfam" id="PF05287">
    <property type="entry name" value="PMG"/>
    <property type="match status" value="1"/>
</dbReference>
<reference evidence="7" key="1">
    <citation type="submission" date="2024-01" db="EMBL/GenBank/DDBJ databases">
        <title>GRCr8: a new rat reference genome assembly contstructed from accurate long reads and long range scaffolding.</title>
        <authorList>
            <person name="Doris P.A."/>
            <person name="Kalbfleisch T."/>
            <person name="Li K."/>
            <person name="Howe K."/>
            <person name="Wood J."/>
        </authorList>
    </citation>
    <scope>NUCLEOTIDE SEQUENCE [LARGE SCALE GENOMIC DNA]</scope>
    <source>
        <strain evidence="7">Brown Norway</strain>
    </source>
</reference>
<protein>
    <recommendedName>
        <fullName evidence="6">Keratin-associated protein</fullName>
    </recommendedName>
</protein>
<evidence type="ECO:0000313" key="9">
    <source>
        <dbReference type="RGD" id="1589096"/>
    </source>
</evidence>
<dbReference type="OrthoDB" id="9617029at2759"/>
<dbReference type="InterPro" id="IPR007659">
    <property type="entry name" value="Keratin_matx"/>
</dbReference>
<gene>
    <name evidence="7 9" type="primary">Krtap26-1</name>
    <name evidence="9" type="synonym">LOC684589</name>
</gene>
<comment type="function">
    <text evidence="1 6">In the hair cortex, hair keratin intermediate filaments are embedded in an interfilamentous matrix, consisting of hair keratin-associated proteins (KRTAP), which are essential for the formation of a rigid and resistant hair shaft through their extensive disulfide bond cross-linking with abundant cysteine residues of hair keratins. The matrix proteins include the high-sulfur and high-glycine-tyrosine keratins.</text>
</comment>
<keyword evidence="4 6" id="KW-0416">Keratin</keyword>
<comment type="subunit">
    <text evidence="2 6">Interacts with hair keratins.</text>
</comment>
<comment type="similarity">
    <text evidence="5 6">Belongs to the PMG family.</text>
</comment>
<dbReference type="GO" id="GO:0045095">
    <property type="term" value="C:keratin filament"/>
    <property type="evidence" value="ECO:0007669"/>
    <property type="project" value="UniProtKB-UniRule"/>
</dbReference>
<dbReference type="Ensembl" id="ENSRNOT00000074102.3">
    <property type="protein sequence ID" value="ENSRNOP00000064074.1"/>
    <property type="gene ID" value="ENSRNOG00000048212.3"/>
</dbReference>
<reference evidence="7" key="2">
    <citation type="submission" date="2025-08" db="UniProtKB">
        <authorList>
            <consortium name="Ensembl"/>
        </authorList>
    </citation>
    <scope>IDENTIFICATION</scope>
    <source>
        <strain evidence="7">Brown Norway</strain>
    </source>
</reference>
<dbReference type="GO" id="GO:0005198">
    <property type="term" value="F:structural molecule activity"/>
    <property type="evidence" value="ECO:0007669"/>
    <property type="project" value="InterPro"/>
</dbReference>
<dbReference type="KEGG" id="rno:684589"/>
<dbReference type="InterPro" id="IPR007951">
    <property type="entry name" value="KRTAP_PMG"/>
</dbReference>
<proteinExistence type="inferred from homology"/>
<evidence type="ECO:0000256" key="6">
    <source>
        <dbReference type="RuleBase" id="RU369044"/>
    </source>
</evidence>
<evidence type="ECO:0000256" key="5">
    <source>
        <dbReference type="ARBA" id="ARBA00034495"/>
    </source>
</evidence>
<dbReference type="GO" id="GO:0005829">
    <property type="term" value="C:cytosol"/>
    <property type="evidence" value="ECO:0007669"/>
    <property type="project" value="UniProtKB-ARBA"/>
</dbReference>
<evidence type="ECO:0000313" key="7">
    <source>
        <dbReference type="Ensembl" id="ENSRNOP00000064074.1"/>
    </source>
</evidence>
<dbReference type="GeneTree" id="ENSGT00730000111511"/>
<sequence>MANRNNCSSSCTSGSLRNSCHIPASSNIALCSTNMGCGEVFCVPSNCQDHTWFMDNCPETFAEPISGQPPSREASGFENSCCSSAYCVPRPCHGSGYLPTTSFISGSCLPASYRPVSYVSSSCRPVSPFMNSCRPVSCGSGGYRPLPCVSNSCRPVGIVTYGCRPSGCVTYGPQTIHIVSNSLRPLQPVCGGCQPAIPVFGSCRPSCSAQGGQ</sequence>
<evidence type="ECO:0000313" key="8">
    <source>
        <dbReference type="Proteomes" id="UP000002494"/>
    </source>
</evidence>
<dbReference type="Proteomes" id="UP000002494">
    <property type="component" value="Chromosome 11"/>
</dbReference>
<name>M0R3Z9_RAT</name>
<dbReference type="GeneID" id="684589"/>
<dbReference type="CTD" id="388818"/>
<dbReference type="STRING" id="10116.ENSRNOP00000064074"/>
<evidence type="ECO:0000256" key="1">
    <source>
        <dbReference type="ARBA" id="ARBA00003327"/>
    </source>
</evidence>
<reference evidence="7" key="3">
    <citation type="submission" date="2025-09" db="UniProtKB">
        <authorList>
            <consortium name="Ensembl"/>
        </authorList>
    </citation>
    <scope>IDENTIFICATION</scope>
    <source>
        <strain evidence="7">Brown Norway</strain>
    </source>
</reference>
<dbReference type="PANTHER" id="PTHR23260:SF7">
    <property type="entry name" value="KERATIN-ASSOCIATED PROTEIN 26-1"/>
    <property type="match status" value="1"/>
</dbReference>
<dbReference type="AlphaFoldDB" id="M0R3Z9"/>
<evidence type="ECO:0000256" key="3">
    <source>
        <dbReference type="ARBA" id="ARBA00022737"/>
    </source>
</evidence>
<dbReference type="PaxDb" id="10116-ENSRNOP00000064074"/>
<dbReference type="RGD" id="1589096">
    <property type="gene designation" value="Krtap26-1"/>
</dbReference>
<dbReference type="OMA" id="SSQDHTW"/>